<evidence type="ECO:0000313" key="1">
    <source>
        <dbReference type="EMBL" id="PIA18025.1"/>
    </source>
</evidence>
<keyword evidence="2" id="KW-1185">Reference proteome</keyword>
<dbReference type="EMBL" id="KZ303491">
    <property type="protein sequence ID" value="PIA18025.1"/>
    <property type="molecule type" value="Genomic_DNA"/>
</dbReference>
<sequence length="81" mass="9069">MSITSDSFDGHVCLVYRMTMRSTPANTKVTAVMHKHTSTVFHNIYWVRLPASCLCSPNRTHKASGSVHKHLAGFLKKTPKI</sequence>
<reference evidence="1 2" key="1">
    <citation type="journal article" date="2015" name="Genome Biol. Evol.">
        <title>Phylogenomic analyses indicate that early fungi evolved digesting cell walls of algal ancestors of land plants.</title>
        <authorList>
            <person name="Chang Y."/>
            <person name="Wang S."/>
            <person name="Sekimoto S."/>
            <person name="Aerts A.L."/>
            <person name="Choi C."/>
            <person name="Clum A."/>
            <person name="LaButti K.M."/>
            <person name="Lindquist E.A."/>
            <person name="Yee Ngan C."/>
            <person name="Ohm R.A."/>
            <person name="Salamov A.A."/>
            <person name="Grigoriev I.V."/>
            <person name="Spatafora J.W."/>
            <person name="Berbee M.L."/>
        </authorList>
    </citation>
    <scope>NUCLEOTIDE SEQUENCE [LARGE SCALE GENOMIC DNA]</scope>
    <source>
        <strain evidence="1 2">NRRL 1564</strain>
    </source>
</reference>
<evidence type="ECO:0000313" key="2">
    <source>
        <dbReference type="Proteomes" id="UP000242474"/>
    </source>
</evidence>
<organism evidence="1 2">
    <name type="scientific">Coemansia reversa (strain ATCC 12441 / NRRL 1564)</name>
    <dbReference type="NCBI Taxonomy" id="763665"/>
    <lineage>
        <taxon>Eukaryota</taxon>
        <taxon>Fungi</taxon>
        <taxon>Fungi incertae sedis</taxon>
        <taxon>Zoopagomycota</taxon>
        <taxon>Kickxellomycotina</taxon>
        <taxon>Kickxellomycetes</taxon>
        <taxon>Kickxellales</taxon>
        <taxon>Kickxellaceae</taxon>
        <taxon>Coemansia</taxon>
    </lineage>
</organism>
<proteinExistence type="predicted"/>
<dbReference type="Proteomes" id="UP000242474">
    <property type="component" value="Unassembled WGS sequence"/>
</dbReference>
<feature type="non-terminal residue" evidence="1">
    <location>
        <position position="81"/>
    </location>
</feature>
<accession>A0A2G5BG82</accession>
<name>A0A2G5BG82_COERN</name>
<protein>
    <submittedName>
        <fullName evidence="1">Uncharacterized protein</fullName>
    </submittedName>
</protein>
<gene>
    <name evidence="1" type="ORF">COEREDRAFT_79974</name>
</gene>
<dbReference type="AlphaFoldDB" id="A0A2G5BG82"/>